<evidence type="ECO:0000313" key="1">
    <source>
        <dbReference type="EMBL" id="MPN47173.1"/>
    </source>
</evidence>
<reference evidence="1" key="1">
    <citation type="submission" date="2019-08" db="EMBL/GenBank/DDBJ databases">
        <authorList>
            <person name="Kucharzyk K."/>
            <person name="Murdoch R.W."/>
            <person name="Higgins S."/>
            <person name="Loffler F."/>
        </authorList>
    </citation>
    <scope>NUCLEOTIDE SEQUENCE</scope>
</reference>
<protein>
    <submittedName>
        <fullName evidence="1">Uncharacterized protein</fullName>
    </submittedName>
</protein>
<sequence>MPYCSGFANILEQSLSPELSEVVTISPFKARRFASHVAFCEEATDAVNTGIAMATSTAIIPTTTSSSAKVKPDPPIRSELLPVVDTRLMLVHPLYSPKISLRSSPVRAARA</sequence>
<gene>
    <name evidence="1" type="ORF">SDC9_194774</name>
</gene>
<dbReference type="EMBL" id="VSSQ01108473">
    <property type="protein sequence ID" value="MPN47173.1"/>
    <property type="molecule type" value="Genomic_DNA"/>
</dbReference>
<proteinExistence type="predicted"/>
<dbReference type="AlphaFoldDB" id="A0A645IIK0"/>
<comment type="caution">
    <text evidence="1">The sequence shown here is derived from an EMBL/GenBank/DDBJ whole genome shotgun (WGS) entry which is preliminary data.</text>
</comment>
<name>A0A645IIK0_9ZZZZ</name>
<accession>A0A645IIK0</accession>
<organism evidence="1">
    <name type="scientific">bioreactor metagenome</name>
    <dbReference type="NCBI Taxonomy" id="1076179"/>
    <lineage>
        <taxon>unclassified sequences</taxon>
        <taxon>metagenomes</taxon>
        <taxon>ecological metagenomes</taxon>
    </lineage>
</organism>